<keyword evidence="1" id="KW-0677">Repeat</keyword>
<dbReference type="InterPro" id="IPR011990">
    <property type="entry name" value="TPR-like_helical_dom_sf"/>
</dbReference>
<dbReference type="InterPro" id="IPR019734">
    <property type="entry name" value="TPR_rpt"/>
</dbReference>
<reference evidence="3 4" key="1">
    <citation type="submission" date="2015-04" db="EMBL/GenBank/DDBJ databases">
        <title>The complete genome sequence of the rumen methanogen Methanobrevibacter millerae SM9.</title>
        <authorList>
            <person name="Leahy S.C."/>
            <person name="Kelly W.J."/>
            <person name="Pacheco D.M."/>
            <person name="Li D."/>
            <person name="Altermann E."/>
            <person name="Attwood G.T."/>
        </authorList>
    </citation>
    <scope>NUCLEOTIDE SEQUENCE [LARGE SCALE GENOMIC DNA]</scope>
    <source>
        <strain evidence="3 4">SM9</strain>
    </source>
</reference>
<dbReference type="Pfam" id="PF13181">
    <property type="entry name" value="TPR_8"/>
    <property type="match status" value="1"/>
</dbReference>
<evidence type="ECO:0000256" key="2">
    <source>
        <dbReference type="ARBA" id="ARBA00022803"/>
    </source>
</evidence>
<dbReference type="AlphaFoldDB" id="A0A0U3CWY1"/>
<dbReference type="PATRIC" id="fig|230361.4.peg.1113"/>
<keyword evidence="2" id="KW-0802">TPR repeat</keyword>
<protein>
    <submittedName>
        <fullName evidence="3">TPR repeat-containing protein</fullName>
    </submittedName>
</protein>
<dbReference type="PANTHER" id="PTHR44943">
    <property type="entry name" value="CELLULOSE SYNTHASE OPERON PROTEIN C"/>
    <property type="match status" value="1"/>
</dbReference>
<evidence type="ECO:0000313" key="3">
    <source>
        <dbReference type="EMBL" id="ALT68868.1"/>
    </source>
</evidence>
<dbReference type="PANTHER" id="PTHR44943:SF8">
    <property type="entry name" value="TPR REPEAT-CONTAINING PROTEIN MJ0263"/>
    <property type="match status" value="1"/>
</dbReference>
<dbReference type="SMART" id="SM00028">
    <property type="entry name" value="TPR"/>
    <property type="match status" value="2"/>
</dbReference>
<accession>A0A0U3CWY1</accession>
<dbReference type="EMBL" id="CP011266">
    <property type="protein sequence ID" value="ALT68868.1"/>
    <property type="molecule type" value="Genomic_DNA"/>
</dbReference>
<name>A0A0U3CWY1_9EURY</name>
<dbReference type="Gene3D" id="1.25.40.10">
    <property type="entry name" value="Tetratricopeptide repeat domain"/>
    <property type="match status" value="1"/>
</dbReference>
<evidence type="ECO:0000313" key="4">
    <source>
        <dbReference type="Proteomes" id="UP000067738"/>
    </source>
</evidence>
<gene>
    <name evidence="3" type="ORF">sm9_1080</name>
</gene>
<dbReference type="RefSeq" id="WP_058739155.1">
    <property type="nucleotide sequence ID" value="NZ_CP011266.1"/>
</dbReference>
<dbReference type="InterPro" id="IPR051685">
    <property type="entry name" value="Ycf3/AcsC/BcsC/TPR_MFPF"/>
</dbReference>
<proteinExistence type="predicted"/>
<dbReference type="SUPFAM" id="SSF48452">
    <property type="entry name" value="TPR-like"/>
    <property type="match status" value="1"/>
</dbReference>
<dbReference type="OrthoDB" id="115601at2157"/>
<dbReference type="GeneID" id="26736048"/>
<organism evidence="3 4">
    <name type="scientific">Methanobrevibacter millerae</name>
    <dbReference type="NCBI Taxonomy" id="230361"/>
    <lineage>
        <taxon>Archaea</taxon>
        <taxon>Methanobacteriati</taxon>
        <taxon>Methanobacteriota</taxon>
        <taxon>Methanomada group</taxon>
        <taxon>Methanobacteria</taxon>
        <taxon>Methanobacteriales</taxon>
        <taxon>Methanobacteriaceae</taxon>
        <taxon>Methanobrevibacter</taxon>
    </lineage>
</organism>
<evidence type="ECO:0000256" key="1">
    <source>
        <dbReference type="ARBA" id="ARBA00022737"/>
    </source>
</evidence>
<sequence length="274" mass="32150">MKKTEDYLYIDSSNASESSKQSRFKIPKTSKIDNLINENRYDEALDWIEKSLKKNDLDYWTLKAFILDNQKEYEKSVECYDNALKLSDKEEIHTDKANALYRWAKITYFPELEYEKAYELINDAIDMLPQNEDPSEFYFLKGEILEALHEPIEAKKAYLIAYKEFDKLKEFESQVEYLKTTNDTLINISGSYFYNFTPEENLIINLVKEEDNEHDPDAIAAYLNGQKIGYVANSDYTLIDEVKSASKIKNLIKNDTQAKILFVYLDEYIIAKLL</sequence>
<dbReference type="Gene3D" id="3.30.70.2330">
    <property type="match status" value="1"/>
</dbReference>
<dbReference type="KEGG" id="mmil:sm9_1080"/>
<dbReference type="Proteomes" id="UP000067738">
    <property type="component" value="Chromosome"/>
</dbReference>
<keyword evidence="4" id="KW-1185">Reference proteome</keyword>